<protein>
    <submittedName>
        <fullName evidence="7">DUF697 domain-containing protein</fullName>
    </submittedName>
</protein>
<dbReference type="AlphaFoldDB" id="A0A4Y5Z8G3"/>
<name>A0A4Y5Z8G3_9GAMM</name>
<dbReference type="InterPro" id="IPR027417">
    <property type="entry name" value="P-loop_NTPase"/>
</dbReference>
<dbReference type="GO" id="GO:0005737">
    <property type="term" value="C:cytoplasm"/>
    <property type="evidence" value="ECO:0007669"/>
    <property type="project" value="TreeGrafter"/>
</dbReference>
<evidence type="ECO:0000256" key="5">
    <source>
        <dbReference type="SAM" id="Phobius"/>
    </source>
</evidence>
<dbReference type="GO" id="GO:0030488">
    <property type="term" value="P:tRNA methylation"/>
    <property type="evidence" value="ECO:0007669"/>
    <property type="project" value="TreeGrafter"/>
</dbReference>
<dbReference type="Proteomes" id="UP000316093">
    <property type="component" value="Chromosome"/>
</dbReference>
<keyword evidence="8" id="KW-1185">Reference proteome</keyword>
<dbReference type="OrthoDB" id="5940879at2"/>
<keyword evidence="2 5" id="KW-0812">Transmembrane</keyword>
<accession>A0A4Y5Z8G3</accession>
<dbReference type="Pfam" id="PF01926">
    <property type="entry name" value="MMR_HSR1"/>
    <property type="match status" value="1"/>
</dbReference>
<evidence type="ECO:0000256" key="3">
    <source>
        <dbReference type="ARBA" id="ARBA00022989"/>
    </source>
</evidence>
<comment type="subcellular location">
    <subcellularLocation>
        <location evidence="1">Membrane</location>
        <topology evidence="1">Multi-pass membrane protein</topology>
    </subcellularLocation>
</comment>
<organism evidence="7 8">
    <name type="scientific">Luteibacter pinisoli</name>
    <dbReference type="NCBI Taxonomy" id="2589080"/>
    <lineage>
        <taxon>Bacteria</taxon>
        <taxon>Pseudomonadati</taxon>
        <taxon>Pseudomonadota</taxon>
        <taxon>Gammaproteobacteria</taxon>
        <taxon>Lysobacterales</taxon>
        <taxon>Rhodanobacteraceae</taxon>
        <taxon>Luteibacter</taxon>
    </lineage>
</organism>
<dbReference type="EMBL" id="CP041046">
    <property type="protein sequence ID" value="QDE40635.1"/>
    <property type="molecule type" value="Genomic_DNA"/>
</dbReference>
<evidence type="ECO:0000256" key="1">
    <source>
        <dbReference type="ARBA" id="ARBA00004141"/>
    </source>
</evidence>
<dbReference type="Pfam" id="PF05128">
    <property type="entry name" value="DUF697"/>
    <property type="match status" value="1"/>
</dbReference>
<evidence type="ECO:0000256" key="2">
    <source>
        <dbReference type="ARBA" id="ARBA00022692"/>
    </source>
</evidence>
<feature type="transmembrane region" description="Helical" evidence="5">
    <location>
        <begin position="42"/>
        <end position="65"/>
    </location>
</feature>
<feature type="domain" description="G" evidence="6">
    <location>
        <begin position="116"/>
        <end position="227"/>
    </location>
</feature>
<dbReference type="GO" id="GO:0005525">
    <property type="term" value="F:GTP binding"/>
    <property type="evidence" value="ECO:0007669"/>
    <property type="project" value="InterPro"/>
</dbReference>
<evidence type="ECO:0000259" key="6">
    <source>
        <dbReference type="Pfam" id="PF01926"/>
    </source>
</evidence>
<proteinExistence type="predicted"/>
<dbReference type="PANTHER" id="PTHR42714">
    <property type="entry name" value="TRNA MODIFICATION GTPASE GTPBP3"/>
    <property type="match status" value="1"/>
</dbReference>
<dbReference type="KEGG" id="lpy:FIV34_16185"/>
<dbReference type="InterPro" id="IPR006073">
    <property type="entry name" value="GTP-bd"/>
</dbReference>
<evidence type="ECO:0000256" key="4">
    <source>
        <dbReference type="ARBA" id="ARBA00023136"/>
    </source>
</evidence>
<gene>
    <name evidence="7" type="ORF">FIV34_16185</name>
</gene>
<dbReference type="GO" id="GO:0002098">
    <property type="term" value="P:tRNA wobble uridine modification"/>
    <property type="evidence" value="ECO:0007669"/>
    <property type="project" value="TreeGrafter"/>
</dbReference>
<evidence type="ECO:0000313" key="7">
    <source>
        <dbReference type="EMBL" id="QDE40635.1"/>
    </source>
</evidence>
<reference evidence="7 8" key="1">
    <citation type="submission" date="2019-06" db="EMBL/GenBank/DDBJ databases">
        <title>A complete genome sequence for Luteibacter pinisoli MAH-14.</title>
        <authorList>
            <person name="Baltrus D.A."/>
        </authorList>
    </citation>
    <scope>NUCLEOTIDE SEQUENCE [LARGE SCALE GENOMIC DNA]</scope>
    <source>
        <strain evidence="7 8">MAH-14</strain>
    </source>
</reference>
<dbReference type="InterPro" id="IPR021147">
    <property type="entry name" value="DUF697"/>
</dbReference>
<dbReference type="SUPFAM" id="SSF52540">
    <property type="entry name" value="P-loop containing nucleoside triphosphate hydrolases"/>
    <property type="match status" value="1"/>
</dbReference>
<sequence length="484" mass="52018">MSRRLRLLIAAIGIAALAWLLLATLERGLALAQRFMSLPEGLRWLVGLLLVAVLAAGLAIGVWWLRPRKPRAPVQAPDRPSLETRVAALRDSDADVEELRSELSELDRRRDSGQVHVAVFGEISTGKSTLIAALVPGTVVARDARGGTTREVTHYEGRDAHGTTWIVADVPGTAEADGDARERMAREEALRAHAVVYVCAGDLTRAQANEVRWLGDFGKPLVLAVNKADQWDAGERAHIAQRLRASTEGLPDAVVLISAGGEEQFTRRLADGSSEEVRRQRKPDIDELTTALRRLTAPGAGALEPARENAVLAGLHERTSLLETTQRAAEAERIVARYARRAIVGAMAAVAPGTDLVIQGALAAGLVRALAGLYGVKVSEVEIEALLRQVRMTLRTGTSVVLAVAGNALKAFPGLGTLGGGVLHAFAYALVFDSFGKALATTLAERQQLDHAEAGERMRSLLEDTRGNRLRHLAELTSDALRDR</sequence>
<dbReference type="RefSeq" id="WP_139984560.1">
    <property type="nucleotide sequence ID" value="NZ_CP041046.1"/>
</dbReference>
<evidence type="ECO:0000313" key="8">
    <source>
        <dbReference type="Proteomes" id="UP000316093"/>
    </source>
</evidence>
<dbReference type="Gene3D" id="3.40.50.300">
    <property type="entry name" value="P-loop containing nucleotide triphosphate hydrolases"/>
    <property type="match status" value="1"/>
</dbReference>
<dbReference type="PANTHER" id="PTHR42714:SF6">
    <property type="entry name" value="TRANSLATION INITIATION FACTOR IF-2"/>
    <property type="match status" value="1"/>
</dbReference>
<dbReference type="GO" id="GO:0016020">
    <property type="term" value="C:membrane"/>
    <property type="evidence" value="ECO:0007669"/>
    <property type="project" value="UniProtKB-SubCell"/>
</dbReference>
<keyword evidence="3 5" id="KW-1133">Transmembrane helix</keyword>
<keyword evidence="4 5" id="KW-0472">Membrane</keyword>